<name>A0A499VXP4_STRAX</name>
<reference evidence="1" key="1">
    <citation type="submission" date="2019-04" db="EMBL/GenBank/DDBJ databases">
        <title>Draft genome sequences of Streptomyces avermitilis MC3.</title>
        <authorList>
            <person name="Komaki H."/>
            <person name="Tamura T."/>
            <person name="Hosoyama A."/>
        </authorList>
    </citation>
    <scope>NUCLEOTIDE SEQUENCE</scope>
    <source>
        <strain evidence="1">MC3</strain>
    </source>
</reference>
<protein>
    <recommendedName>
        <fullName evidence="2">Proline-rich protein</fullName>
    </recommendedName>
</protein>
<sequence length="190" mass="20926">MRQWYEHELGWVTMPGLPLRLATGLRFDVLDVPAAAGFPALRHLGPATPVALQGDRMRLLVAAGSADELPGLLDWLEWGALPLDLTAIGTGGHIEAPRPSGLNGSRPLPLGRAGSQGAAVWLRPPSRGAKWKPRCRRCRPWGAMVMPPTSYDWWTRWRRNATGSGCGARALSRWPSRRPHEWTPELGHGR</sequence>
<gene>
    <name evidence="1" type="ORF">SAVMC3_53750</name>
</gene>
<dbReference type="NCBIfam" id="NF040464">
    <property type="entry name" value="SCO3374_fam"/>
    <property type="match status" value="1"/>
</dbReference>
<proteinExistence type="predicted"/>
<dbReference type="EMBL" id="AP019621">
    <property type="protein sequence ID" value="BBJ52746.1"/>
    <property type="molecule type" value="Genomic_DNA"/>
</dbReference>
<organism evidence="1">
    <name type="scientific">Streptomyces avermitilis</name>
    <dbReference type="NCBI Taxonomy" id="33903"/>
    <lineage>
        <taxon>Bacteria</taxon>
        <taxon>Bacillati</taxon>
        <taxon>Actinomycetota</taxon>
        <taxon>Actinomycetes</taxon>
        <taxon>Kitasatosporales</taxon>
        <taxon>Streptomycetaceae</taxon>
        <taxon>Streptomyces</taxon>
    </lineage>
</organism>
<evidence type="ECO:0008006" key="2">
    <source>
        <dbReference type="Google" id="ProtNLM"/>
    </source>
</evidence>
<dbReference type="InterPro" id="IPR047919">
    <property type="entry name" value="SCO3374-like"/>
</dbReference>
<evidence type="ECO:0000313" key="1">
    <source>
        <dbReference type="EMBL" id="BBJ52746.1"/>
    </source>
</evidence>
<accession>A0A499VXP4</accession>
<dbReference type="AlphaFoldDB" id="A0A499VXP4"/>